<accession>A0A1G9PS54</accession>
<evidence type="ECO:0000313" key="1">
    <source>
        <dbReference type="EMBL" id="SDM01608.1"/>
    </source>
</evidence>
<proteinExistence type="predicted"/>
<dbReference type="AlphaFoldDB" id="A0A1G9PS54"/>
<protein>
    <submittedName>
        <fullName evidence="1">Uncharacterized protein</fullName>
    </submittedName>
</protein>
<dbReference type="Proteomes" id="UP000199440">
    <property type="component" value="Unassembled WGS sequence"/>
</dbReference>
<organism evidence="1 2">
    <name type="scientific">Kriegella aquimaris</name>
    <dbReference type="NCBI Taxonomy" id="192904"/>
    <lineage>
        <taxon>Bacteria</taxon>
        <taxon>Pseudomonadati</taxon>
        <taxon>Bacteroidota</taxon>
        <taxon>Flavobacteriia</taxon>
        <taxon>Flavobacteriales</taxon>
        <taxon>Flavobacteriaceae</taxon>
        <taxon>Kriegella</taxon>
    </lineage>
</organism>
<gene>
    <name evidence="1" type="ORF">SAMN04488514_104125</name>
</gene>
<evidence type="ECO:0000313" key="2">
    <source>
        <dbReference type="Proteomes" id="UP000199440"/>
    </source>
</evidence>
<keyword evidence="2" id="KW-1185">Reference proteome</keyword>
<reference evidence="1 2" key="1">
    <citation type="submission" date="2016-10" db="EMBL/GenBank/DDBJ databases">
        <authorList>
            <person name="de Groot N.N."/>
        </authorList>
    </citation>
    <scope>NUCLEOTIDE SEQUENCE [LARGE SCALE GENOMIC DNA]</scope>
    <source>
        <strain evidence="1 2">DSM 19886</strain>
    </source>
</reference>
<name>A0A1G9PS54_9FLAO</name>
<dbReference type="STRING" id="192904.SAMN04488514_104125"/>
<sequence length="55" mass="6431">MSSRRAYGKLNLPNNDDDEVIRNIVWAWQRLKVGQNTLENKFNRLPSYRLAAGKL</sequence>
<dbReference type="EMBL" id="FNGV01000004">
    <property type="protein sequence ID" value="SDM01608.1"/>
    <property type="molecule type" value="Genomic_DNA"/>
</dbReference>